<evidence type="ECO:0000313" key="3">
    <source>
        <dbReference type="Proteomes" id="UP000318733"/>
    </source>
</evidence>
<gene>
    <name evidence="2" type="ORF">FO440_11415</name>
</gene>
<dbReference type="OrthoDB" id="796197at2"/>
<comment type="caution">
    <text evidence="2">The sequence shown here is derived from an EMBL/GenBank/DDBJ whole genome shotgun (WGS) entry which is preliminary data.</text>
</comment>
<reference evidence="2 3" key="1">
    <citation type="submission" date="2019-07" db="EMBL/GenBank/DDBJ databases">
        <authorList>
            <person name="Huq M.A."/>
        </authorList>
    </citation>
    <scope>NUCLEOTIDE SEQUENCE [LARGE SCALE GENOMIC DNA]</scope>
    <source>
        <strain evidence="2 3">MAH-19</strain>
    </source>
</reference>
<sequence length="164" mass="18877">MNSIEERLWDYIDGNCSATERETIDLLLIESDEYRQKYLELLAFNREIAGIELEEPSMAFTYNVIEQIRTEHARQPLKAKVNQNIVKTIAGFFIVTLAALLIFIIFNINWKVTGTHVNSTPVKMPDIKNWLSGGILQAFLFLNTVLALFLLDGVLRKRIFTRQA</sequence>
<keyword evidence="1" id="KW-0472">Membrane</keyword>
<protein>
    <recommendedName>
        <fullName evidence="4">Zf-HC2 domain-containing protein</fullName>
    </recommendedName>
</protein>
<keyword evidence="1" id="KW-1133">Transmembrane helix</keyword>
<feature type="transmembrane region" description="Helical" evidence="1">
    <location>
        <begin position="130"/>
        <end position="151"/>
    </location>
</feature>
<dbReference type="Proteomes" id="UP000318733">
    <property type="component" value="Unassembled WGS sequence"/>
</dbReference>
<dbReference type="RefSeq" id="WP_144248399.1">
    <property type="nucleotide sequence ID" value="NZ_VLPK01000002.1"/>
</dbReference>
<evidence type="ECO:0000256" key="1">
    <source>
        <dbReference type="SAM" id="Phobius"/>
    </source>
</evidence>
<evidence type="ECO:0000313" key="2">
    <source>
        <dbReference type="EMBL" id="TSJ40361.1"/>
    </source>
</evidence>
<keyword evidence="3" id="KW-1185">Reference proteome</keyword>
<name>A0A556MKC0_9SPHI</name>
<evidence type="ECO:0008006" key="4">
    <source>
        <dbReference type="Google" id="ProtNLM"/>
    </source>
</evidence>
<keyword evidence="1" id="KW-0812">Transmembrane</keyword>
<feature type="transmembrane region" description="Helical" evidence="1">
    <location>
        <begin position="88"/>
        <end position="110"/>
    </location>
</feature>
<dbReference type="EMBL" id="VLPK01000002">
    <property type="protein sequence ID" value="TSJ40361.1"/>
    <property type="molecule type" value="Genomic_DNA"/>
</dbReference>
<dbReference type="AlphaFoldDB" id="A0A556MKC0"/>
<proteinExistence type="predicted"/>
<accession>A0A556MKC0</accession>
<organism evidence="2 3">
    <name type="scientific">Mucilaginibacter corticis</name>
    <dbReference type="NCBI Taxonomy" id="2597670"/>
    <lineage>
        <taxon>Bacteria</taxon>
        <taxon>Pseudomonadati</taxon>
        <taxon>Bacteroidota</taxon>
        <taxon>Sphingobacteriia</taxon>
        <taxon>Sphingobacteriales</taxon>
        <taxon>Sphingobacteriaceae</taxon>
        <taxon>Mucilaginibacter</taxon>
    </lineage>
</organism>